<dbReference type="Gene3D" id="3.80.10.10">
    <property type="entry name" value="Ribonuclease Inhibitor"/>
    <property type="match status" value="2"/>
</dbReference>
<evidence type="ECO:0000256" key="1">
    <source>
        <dbReference type="ARBA" id="ARBA00022614"/>
    </source>
</evidence>
<dbReference type="SMART" id="SM00364">
    <property type="entry name" value="LRR_BAC"/>
    <property type="match status" value="3"/>
</dbReference>
<keyword evidence="2" id="KW-0677">Repeat</keyword>
<name>A0A0H5DPJ0_9BACT</name>
<evidence type="ECO:0000313" key="3">
    <source>
        <dbReference type="EMBL" id="CRX38367.1"/>
    </source>
</evidence>
<protein>
    <recommendedName>
        <fullName evidence="5">Leucine-rich repeat-containing protein</fullName>
    </recommendedName>
</protein>
<dbReference type="PANTHER" id="PTHR45712">
    <property type="entry name" value="AGAP008170-PA"/>
    <property type="match status" value="1"/>
</dbReference>
<dbReference type="OrthoDB" id="23401at2"/>
<organism evidence="3 4">
    <name type="scientific">Estrella lausannensis</name>
    <dbReference type="NCBI Taxonomy" id="483423"/>
    <lineage>
        <taxon>Bacteria</taxon>
        <taxon>Pseudomonadati</taxon>
        <taxon>Chlamydiota</taxon>
        <taxon>Chlamydiia</taxon>
        <taxon>Parachlamydiales</taxon>
        <taxon>Candidatus Criblamydiaceae</taxon>
        <taxon>Estrella</taxon>
    </lineage>
</organism>
<dbReference type="InterPro" id="IPR001611">
    <property type="entry name" value="Leu-rich_rpt"/>
</dbReference>
<dbReference type="RefSeq" id="WP_098038231.1">
    <property type="nucleotide sequence ID" value="NZ_CWGJ01000012.1"/>
</dbReference>
<gene>
    <name evidence="3" type="ORF">ELAC_1022</name>
</gene>
<evidence type="ECO:0000313" key="4">
    <source>
        <dbReference type="Proteomes" id="UP000220251"/>
    </source>
</evidence>
<sequence length="454" mass="51581">MTQATSSQFVSEISGFTLLDLPRDCLRLILLESDMKTSSLACRLFYQILTDPVHLFIRLERKGIGSSVNRLVKVSSLLNRTAADKVRWIWRELLSERKELSLVRENERFILESTPRLELVQAVADECRDSNLLLLFHSLGRYFGYGHFNKESFDRLPLRQKAEYCRAWLEKESAVLGNKTTLDLSRVGLTSLPEELRYFKGVTEVDLSCNSLTVLDGELKTMWPHLKSFKLSCNKIKCISPGFFSGLQQLTSLTLKKNALTSLAAFIDSDLPALERVDLSDNLLSEFKQGCFAGSPKLKSLIVSNNSLRRLPERFGSLWLQLEIVNLGFNRLENLPGDFLESNKKVRQVYLQQNQLKDLQNGFGGSWEKVEYLSLKLNDLKLLPDSFGEGLSSLKLLDLSYNNLRILPSGLSQLKALELLHITQEAKPAVSFAMLLSLRNLRNIRTVMERAISL</sequence>
<dbReference type="PROSITE" id="PS51450">
    <property type="entry name" value="LRR"/>
    <property type="match status" value="1"/>
</dbReference>
<evidence type="ECO:0000256" key="2">
    <source>
        <dbReference type="ARBA" id="ARBA00022737"/>
    </source>
</evidence>
<keyword evidence="1" id="KW-0433">Leucine-rich repeat</keyword>
<reference evidence="4" key="1">
    <citation type="submission" date="2015-06" db="EMBL/GenBank/DDBJ databases">
        <authorList>
            <person name="Bertelli C."/>
        </authorList>
    </citation>
    <scope>NUCLEOTIDE SEQUENCE [LARGE SCALE GENOMIC DNA]</scope>
    <source>
        <strain evidence="4">CRIB-30</strain>
    </source>
</reference>
<evidence type="ECO:0008006" key="5">
    <source>
        <dbReference type="Google" id="ProtNLM"/>
    </source>
</evidence>
<dbReference type="AlphaFoldDB" id="A0A0H5DPJ0"/>
<dbReference type="EMBL" id="CWGJ01000012">
    <property type="protein sequence ID" value="CRX38367.1"/>
    <property type="molecule type" value="Genomic_DNA"/>
</dbReference>
<dbReference type="InterPro" id="IPR003591">
    <property type="entry name" value="Leu-rich_rpt_typical-subtyp"/>
</dbReference>
<dbReference type="Proteomes" id="UP000220251">
    <property type="component" value="Unassembled WGS sequence"/>
</dbReference>
<proteinExistence type="predicted"/>
<dbReference type="InterPro" id="IPR050333">
    <property type="entry name" value="SLRP"/>
</dbReference>
<dbReference type="SMART" id="SM00369">
    <property type="entry name" value="LRR_TYP"/>
    <property type="match status" value="6"/>
</dbReference>
<dbReference type="InterPro" id="IPR032675">
    <property type="entry name" value="LRR_dom_sf"/>
</dbReference>
<accession>A0A0H5DPJ0</accession>
<dbReference type="SUPFAM" id="SSF52058">
    <property type="entry name" value="L domain-like"/>
    <property type="match status" value="1"/>
</dbReference>
<keyword evidence="4" id="KW-1185">Reference proteome</keyword>
<dbReference type="PANTHER" id="PTHR45712:SF22">
    <property type="entry name" value="INSULIN-LIKE GROWTH FACTOR-BINDING PROTEIN COMPLEX ACID LABILE SUBUNIT"/>
    <property type="match status" value="1"/>
</dbReference>
<dbReference type="Pfam" id="PF13855">
    <property type="entry name" value="LRR_8"/>
    <property type="match status" value="2"/>
</dbReference>